<keyword evidence="4" id="KW-0282">Flagellum</keyword>
<keyword evidence="5 16" id="KW-0175">Coiled coil</keyword>
<evidence type="ECO:0000256" key="7">
    <source>
        <dbReference type="ARBA" id="ARBA00023212"/>
    </source>
</evidence>
<dbReference type="Pfam" id="PF14775">
    <property type="entry name" value="NYD-SP28_assoc"/>
    <property type="match status" value="1"/>
</dbReference>
<proteinExistence type="inferred from homology"/>
<comment type="similarity">
    <text evidence="11">Belongs to the DRC2 family.</text>
</comment>
<protein>
    <recommendedName>
        <fullName evidence="2">Dynein regulatory complex protein 1</fullName>
    </recommendedName>
    <alternativeName>
        <fullName evidence="9">Coiled-coil domain-containing protein 164</fullName>
    </alternativeName>
    <alternativeName>
        <fullName evidence="13">Coiled-coil domain-containing protein 65</fullName>
    </alternativeName>
    <alternativeName>
        <fullName evidence="12">Dynein regulatory complex subunit 2</fullName>
    </alternativeName>
</protein>
<evidence type="ECO:0000256" key="8">
    <source>
        <dbReference type="ARBA" id="ARBA00023273"/>
    </source>
</evidence>
<evidence type="ECO:0000256" key="3">
    <source>
        <dbReference type="ARBA" id="ARBA00022490"/>
    </source>
</evidence>
<dbReference type="GeneTree" id="ENSGT00940000153804"/>
<keyword evidence="8" id="KW-0966">Cell projection</keyword>
<evidence type="ECO:0000256" key="13">
    <source>
        <dbReference type="ARBA" id="ARBA00041517"/>
    </source>
</evidence>
<dbReference type="InterPro" id="IPR029440">
    <property type="entry name" value="DRC1_C"/>
</dbReference>
<comment type="subcellular location">
    <subcellularLocation>
        <location evidence="1">Cytoplasm</location>
        <location evidence="1">Cytoskeleton</location>
        <location evidence="1">Flagellum axoneme</location>
    </subcellularLocation>
    <subcellularLocation>
        <location evidence="10">Cytoplasm</location>
        <location evidence="10">Cytoskeleton</location>
        <location evidence="10">Flagellum basal body</location>
    </subcellularLocation>
</comment>
<evidence type="ECO:0000259" key="18">
    <source>
        <dbReference type="Pfam" id="PF14775"/>
    </source>
</evidence>
<evidence type="ECO:0000256" key="6">
    <source>
        <dbReference type="ARBA" id="ARBA00023069"/>
    </source>
</evidence>
<evidence type="ECO:0000256" key="15">
    <source>
        <dbReference type="ARBA" id="ARBA00046115"/>
    </source>
</evidence>
<dbReference type="Pfam" id="PF14772">
    <property type="entry name" value="NYD-SP28"/>
    <property type="match status" value="1"/>
</dbReference>
<evidence type="ECO:0000256" key="14">
    <source>
        <dbReference type="ARBA" id="ARBA00045865"/>
    </source>
</evidence>
<keyword evidence="3" id="KW-0963">Cytoplasm</keyword>
<evidence type="ECO:0000259" key="17">
    <source>
        <dbReference type="Pfam" id="PF14772"/>
    </source>
</evidence>
<evidence type="ECO:0000256" key="10">
    <source>
        <dbReference type="ARBA" id="ARBA00037841"/>
    </source>
</evidence>
<dbReference type="GO" id="GO:0070286">
    <property type="term" value="P:axonemal dynein complex assembly"/>
    <property type="evidence" value="ECO:0007669"/>
    <property type="project" value="InterPro"/>
</dbReference>
<evidence type="ECO:0000256" key="16">
    <source>
        <dbReference type="SAM" id="Coils"/>
    </source>
</evidence>
<comment type="function">
    <text evidence="14">Component of the nexin-dynein regulatory complex (N-DRC), a key regulator of ciliary/flagellar motility which maintains the alignment and integrity of the distal axoneme and regulates microtubule sliding in motile axonemes. Plays a critical role in the assembly of N-DRC and also stabilizes the assembly of multiple inner dynein arms and radial spokes. Coassembles with DRC1 to form a central scaffold needed for assembly of the N-DRC and its attachment to the outer doublet microtubules.</text>
</comment>
<evidence type="ECO:0000313" key="19">
    <source>
        <dbReference type="Ensembl" id="ENSPKIP00000024081.1"/>
    </source>
</evidence>
<name>A0A3B3S1Z7_9TELE</name>
<feature type="coiled-coil region" evidence="16">
    <location>
        <begin position="411"/>
        <end position="445"/>
    </location>
</feature>
<dbReference type="CTD" id="85478"/>
<reference evidence="19" key="2">
    <citation type="submission" date="2025-09" db="UniProtKB">
        <authorList>
            <consortium name="Ensembl"/>
        </authorList>
    </citation>
    <scope>IDENTIFICATION</scope>
</reference>
<organism evidence="19 20">
    <name type="scientific">Paramormyrops kingsleyae</name>
    <dbReference type="NCBI Taxonomy" id="1676925"/>
    <lineage>
        <taxon>Eukaryota</taxon>
        <taxon>Metazoa</taxon>
        <taxon>Chordata</taxon>
        <taxon>Craniata</taxon>
        <taxon>Vertebrata</taxon>
        <taxon>Euteleostomi</taxon>
        <taxon>Actinopterygii</taxon>
        <taxon>Neopterygii</taxon>
        <taxon>Teleostei</taxon>
        <taxon>Osteoglossocephala</taxon>
        <taxon>Osteoglossomorpha</taxon>
        <taxon>Osteoglossiformes</taxon>
        <taxon>Mormyridae</taxon>
        <taxon>Paramormyrops</taxon>
    </lineage>
</organism>
<dbReference type="PANTHER" id="PTHR21625:SF0">
    <property type="entry name" value="DYNEIN REGULATORY COMPLEX SUBUNIT 2"/>
    <property type="match status" value="1"/>
</dbReference>
<keyword evidence="7" id="KW-0206">Cytoskeleton</keyword>
<reference evidence="19" key="1">
    <citation type="submission" date="2025-08" db="UniProtKB">
        <authorList>
            <consortium name="Ensembl"/>
        </authorList>
    </citation>
    <scope>IDENTIFICATION</scope>
</reference>
<evidence type="ECO:0000256" key="11">
    <source>
        <dbReference type="ARBA" id="ARBA00038424"/>
    </source>
</evidence>
<feature type="domain" description="Dynein regulatory complex protein 1 C-terminal" evidence="18">
    <location>
        <begin position="403"/>
        <end position="443"/>
    </location>
</feature>
<dbReference type="GO" id="GO:0003352">
    <property type="term" value="P:regulation of cilium movement"/>
    <property type="evidence" value="ECO:0007669"/>
    <property type="project" value="Ensembl"/>
</dbReference>
<comment type="function">
    <text evidence="15">Component of the nexin-dynein regulatory complex (N-DRC) a key regulator of ciliary/flagellar motility which maintains the alignment and integrity of the distal axoneme and regulates microtubule sliding in motile axonemes. Plays a critical role in the assembly of N-DRC and also stabilizes the assembly of multiple inner dynein arms and radial spokes. Coassembles with CCDC65/DRC2 to form a central scaffold needed for assembly of the N-DRC and its attachment to the outer doublet microtubules.</text>
</comment>
<dbReference type="GO" id="GO:0060285">
    <property type="term" value="P:cilium-dependent cell motility"/>
    <property type="evidence" value="ECO:0007669"/>
    <property type="project" value="TreeGrafter"/>
</dbReference>
<dbReference type="Ensembl" id="ENSPKIT00000004782.1">
    <property type="protein sequence ID" value="ENSPKIP00000024081.1"/>
    <property type="gene ID" value="ENSPKIG00000007474.1"/>
</dbReference>
<dbReference type="InterPro" id="IPR039750">
    <property type="entry name" value="DRC1/DRC2"/>
</dbReference>
<evidence type="ECO:0000256" key="12">
    <source>
        <dbReference type="ARBA" id="ARBA00040899"/>
    </source>
</evidence>
<dbReference type="PANTHER" id="PTHR21625">
    <property type="entry name" value="NYD-SP28 PROTEIN"/>
    <property type="match status" value="1"/>
</dbReference>
<dbReference type="STRING" id="1676925.ENSPKIP00000024081"/>
<dbReference type="GO" id="GO:0005858">
    <property type="term" value="C:axonemal dynein complex"/>
    <property type="evidence" value="ECO:0007669"/>
    <property type="project" value="InterPro"/>
</dbReference>
<feature type="coiled-coil region" evidence="16">
    <location>
        <begin position="220"/>
        <end position="282"/>
    </location>
</feature>
<dbReference type="AlphaFoldDB" id="A0A3B3S1Z7"/>
<evidence type="ECO:0000256" key="5">
    <source>
        <dbReference type="ARBA" id="ARBA00023054"/>
    </source>
</evidence>
<accession>A0A3B3S1Z7</accession>
<feature type="domain" description="Dynein regulatory complex protein 1/2 N-terminal" evidence="17">
    <location>
        <begin position="27"/>
        <end position="126"/>
    </location>
</feature>
<dbReference type="OrthoDB" id="7760980at2759"/>
<dbReference type="InterPro" id="IPR039505">
    <property type="entry name" value="DRC1/2_N"/>
</dbReference>
<feature type="coiled-coil region" evidence="16">
    <location>
        <begin position="136"/>
        <end position="167"/>
    </location>
</feature>
<evidence type="ECO:0000256" key="1">
    <source>
        <dbReference type="ARBA" id="ARBA00004611"/>
    </source>
</evidence>
<evidence type="ECO:0000256" key="4">
    <source>
        <dbReference type="ARBA" id="ARBA00022846"/>
    </source>
</evidence>
<keyword evidence="20" id="KW-1185">Reference proteome</keyword>
<evidence type="ECO:0000256" key="9">
    <source>
        <dbReference type="ARBA" id="ARBA00031554"/>
    </source>
</evidence>
<evidence type="ECO:0000256" key="2">
    <source>
        <dbReference type="ARBA" id="ARBA00013815"/>
    </source>
</evidence>
<dbReference type="KEGG" id="pki:111853857"/>
<dbReference type="Proteomes" id="UP000261540">
    <property type="component" value="Unplaced"/>
</dbReference>
<evidence type="ECO:0000313" key="20">
    <source>
        <dbReference type="Proteomes" id="UP000261540"/>
    </source>
</evidence>
<sequence length="491" mass="56818">MSKGAKRVTKGKKATMTEEEKILFMQQRALAEEDMAKRKEDMLSQFLKDKLQKEERNSAVNRLKLTQQWRTVLRKARVEELYRDVAVLSQTFERILDHKDSIVKSLVSDLMEAEQQSSLAVSSHLQFVDRLLDLHKARLESLQQTWANELEELSQEFNAERVLLTSQHQAESTYLQDVSFAMDDHYRNVYREAQDDFYSTRDDVRNQNAEEMQMIQDQQKGTVQKRMEELEQEHHRYLKATENQQVACNALQDSDQQSAQEIEEQMKKLRKIQTKIAKLRAQLSSRQGESTLMTQDLRAAKTDVLLQAQQLMTQLGGTRAADRRRLTDLTVRSNAAAKTLRGVIEKGEKLLRLSEMCRKLETEQEKVLPFYSCSLSAEESLGGGGSAEVPTEELAKAMQDHSALEHFWQRYNKAQLERLCLERERAELSQENQRLRLLLRQYLDSISVNDELHLQQRPLLVVRQPALAVLGDSRGKRHTVVEAAHAMKHTL</sequence>
<keyword evidence="6" id="KW-0969">Cilium</keyword>